<evidence type="ECO:0000313" key="2">
    <source>
        <dbReference type="Proteomes" id="UP001595974"/>
    </source>
</evidence>
<dbReference type="Gene3D" id="2.60.40.1190">
    <property type="match status" value="1"/>
</dbReference>
<dbReference type="RefSeq" id="WP_096450249.1">
    <property type="nucleotide sequence ID" value="NZ_JBHSOG010000049.1"/>
</dbReference>
<accession>A0ABW1ASA4</accession>
<sequence>MNRPFSDRPPAPTITVALCPHPTSPATTVRGIRLSARSLEDGSFAFAFRLEGEVAGLWIPAPQPPGPADDLWKHTCFEVFVGEPGEEAYREFNFSPSGQWAAYAFGACRVRDAANDPHVAPQIVFQREDDALGLDVVLPAAALPACAPGTSLPVGVAAVLETAGGGLAYWALHHAAPMPDFHQRASFAMVLTTPPAKG</sequence>
<protein>
    <submittedName>
        <fullName evidence="1">DOMON-like domain-containing protein</fullName>
    </submittedName>
</protein>
<organism evidence="1 2">
    <name type="scientific">Thauera sinica</name>
    <dbReference type="NCBI Taxonomy" id="2665146"/>
    <lineage>
        <taxon>Bacteria</taxon>
        <taxon>Pseudomonadati</taxon>
        <taxon>Pseudomonadota</taxon>
        <taxon>Betaproteobacteria</taxon>
        <taxon>Rhodocyclales</taxon>
        <taxon>Zoogloeaceae</taxon>
        <taxon>Thauera</taxon>
    </lineage>
</organism>
<comment type="caution">
    <text evidence="1">The sequence shown here is derived from an EMBL/GenBank/DDBJ whole genome shotgun (WGS) entry which is preliminary data.</text>
</comment>
<gene>
    <name evidence="1" type="ORF">ACFPTN_12340</name>
</gene>
<keyword evidence="2" id="KW-1185">Reference proteome</keyword>
<proteinExistence type="predicted"/>
<name>A0ABW1ASA4_9RHOO</name>
<dbReference type="Proteomes" id="UP001595974">
    <property type="component" value="Unassembled WGS sequence"/>
</dbReference>
<evidence type="ECO:0000313" key="1">
    <source>
        <dbReference type="EMBL" id="MFC5770162.1"/>
    </source>
</evidence>
<reference evidence="2" key="1">
    <citation type="journal article" date="2019" name="Int. J. Syst. Evol. Microbiol.">
        <title>The Global Catalogue of Microorganisms (GCM) 10K type strain sequencing project: providing services to taxonomists for standard genome sequencing and annotation.</title>
        <authorList>
            <consortium name="The Broad Institute Genomics Platform"/>
            <consortium name="The Broad Institute Genome Sequencing Center for Infectious Disease"/>
            <person name="Wu L."/>
            <person name="Ma J."/>
        </authorList>
    </citation>
    <scope>NUCLEOTIDE SEQUENCE [LARGE SCALE GENOMIC DNA]</scope>
    <source>
        <strain evidence="2">SHR3</strain>
    </source>
</reference>
<dbReference type="CDD" id="cd09627">
    <property type="entry name" value="DOMON_murB_like"/>
    <property type="match status" value="1"/>
</dbReference>
<dbReference type="EMBL" id="JBHSOG010000049">
    <property type="protein sequence ID" value="MFC5770162.1"/>
    <property type="molecule type" value="Genomic_DNA"/>
</dbReference>